<dbReference type="InterPro" id="IPR000600">
    <property type="entry name" value="ROK"/>
</dbReference>
<evidence type="ECO:0000256" key="1">
    <source>
        <dbReference type="ARBA" id="ARBA00006479"/>
    </source>
</evidence>
<dbReference type="PANTHER" id="PTHR18964:SF149">
    <property type="entry name" value="BIFUNCTIONAL UDP-N-ACETYLGLUCOSAMINE 2-EPIMERASE_N-ACETYLMANNOSAMINE KINASE"/>
    <property type="match status" value="1"/>
</dbReference>
<organism evidence="2 3">
    <name type="scientific">Agromyces hippuratus</name>
    <dbReference type="NCBI Taxonomy" id="286438"/>
    <lineage>
        <taxon>Bacteria</taxon>
        <taxon>Bacillati</taxon>
        <taxon>Actinomycetota</taxon>
        <taxon>Actinomycetes</taxon>
        <taxon>Micrococcales</taxon>
        <taxon>Microbacteriaceae</taxon>
        <taxon>Agromyces</taxon>
    </lineage>
</organism>
<sequence length="310" mass="31988">MRTVAIDLGGTSVKLGVVEHGALVSRTELPLTPAFHLGHVAAAVHAQLDGAAVDAVGIAVPGIVDPAGTRLVAAHGKYATLLQLDLSEWSLAAFGRPAHVENDARAALVGEVTDGIVAGARDGVLMTLGTGIGTAAMIDGRLVRGRHGHAGILNGHVTVDFAGQRCPCGNTGCAEAFASTWALREAIAGGELEPGPELAARLRARGAIGVRDVVETRQEPESAAVLERFSEVWAAALVTQCHAYDPEVVVVTGGVMRSAHLILPELSRRVHERLWSSSFRPPVVTPVDPATSVLRGAAALASAPDNEGPS</sequence>
<dbReference type="GO" id="GO:0004340">
    <property type="term" value="F:glucokinase activity"/>
    <property type="evidence" value="ECO:0007669"/>
    <property type="project" value="UniProtKB-EC"/>
</dbReference>
<proteinExistence type="inferred from homology"/>
<accession>A0A852X2G2</accession>
<dbReference type="Proteomes" id="UP000549066">
    <property type="component" value="Unassembled WGS sequence"/>
</dbReference>
<evidence type="ECO:0000313" key="3">
    <source>
        <dbReference type="Proteomes" id="UP000549066"/>
    </source>
</evidence>
<evidence type="ECO:0000313" key="2">
    <source>
        <dbReference type="EMBL" id="NYG21634.1"/>
    </source>
</evidence>
<keyword evidence="2" id="KW-0808">Transferase</keyword>
<dbReference type="AlphaFoldDB" id="A0A852X2G2"/>
<dbReference type="Pfam" id="PF00480">
    <property type="entry name" value="ROK"/>
    <property type="match status" value="1"/>
</dbReference>
<dbReference type="Gene3D" id="3.30.420.40">
    <property type="match status" value="2"/>
</dbReference>
<keyword evidence="3" id="KW-1185">Reference proteome</keyword>
<dbReference type="RefSeq" id="WP_179551552.1">
    <property type="nucleotide sequence ID" value="NZ_JACCFI010000001.1"/>
</dbReference>
<keyword evidence="2" id="KW-0418">Kinase</keyword>
<dbReference type="EMBL" id="JACCFI010000001">
    <property type="protein sequence ID" value="NYG21634.1"/>
    <property type="molecule type" value="Genomic_DNA"/>
</dbReference>
<gene>
    <name evidence="2" type="ORF">BJY17_002381</name>
</gene>
<dbReference type="EC" id="2.7.1.2" evidence="2"/>
<dbReference type="SUPFAM" id="SSF53067">
    <property type="entry name" value="Actin-like ATPase domain"/>
    <property type="match status" value="1"/>
</dbReference>
<name>A0A852X2G2_9MICO</name>
<dbReference type="InterPro" id="IPR043129">
    <property type="entry name" value="ATPase_NBD"/>
</dbReference>
<comment type="caution">
    <text evidence="2">The sequence shown here is derived from an EMBL/GenBank/DDBJ whole genome shotgun (WGS) entry which is preliminary data.</text>
</comment>
<comment type="similarity">
    <text evidence="1">Belongs to the ROK (NagC/XylR) family.</text>
</comment>
<reference evidence="2 3" key="1">
    <citation type="submission" date="2020-07" db="EMBL/GenBank/DDBJ databases">
        <title>Sequencing the genomes of 1000 actinobacteria strains.</title>
        <authorList>
            <person name="Klenk H.-P."/>
        </authorList>
    </citation>
    <scope>NUCLEOTIDE SEQUENCE [LARGE SCALE GENOMIC DNA]</scope>
    <source>
        <strain evidence="2 3">DSM 8598</strain>
    </source>
</reference>
<protein>
    <submittedName>
        <fullName evidence="2">Glucokinase</fullName>
        <ecNumber evidence="2">2.7.1.2</ecNumber>
    </submittedName>
</protein>
<dbReference type="PANTHER" id="PTHR18964">
    <property type="entry name" value="ROK (REPRESSOR, ORF, KINASE) FAMILY"/>
    <property type="match status" value="1"/>
</dbReference>